<dbReference type="STRING" id="685588.A0A067THW9"/>
<protein>
    <submittedName>
        <fullName evidence="2">Uncharacterized protein</fullName>
    </submittedName>
</protein>
<dbReference type="Proteomes" id="UP000027222">
    <property type="component" value="Unassembled WGS sequence"/>
</dbReference>
<evidence type="ECO:0000313" key="2">
    <source>
        <dbReference type="EMBL" id="KDR82830.1"/>
    </source>
</evidence>
<dbReference type="EMBL" id="KL142369">
    <property type="protein sequence ID" value="KDR82830.1"/>
    <property type="molecule type" value="Genomic_DNA"/>
</dbReference>
<proteinExistence type="predicted"/>
<feature type="compositionally biased region" description="Basic residues" evidence="1">
    <location>
        <begin position="830"/>
        <end position="842"/>
    </location>
</feature>
<keyword evidence="3" id="KW-1185">Reference proteome</keyword>
<dbReference type="HOGENOM" id="CLU_021749_0_0_1"/>
<gene>
    <name evidence="2" type="ORF">GALMADRAFT_220831</name>
</gene>
<accession>A0A067THW9</accession>
<sequence length="842" mass="96390">MERLCDEVLQLVFYELPDPSSLTLVSQRFHRFSQDPYVRAHYFLNHYGPVEAMYYALGRGKVVTERVLDILLSSGAHLSRYLIQVAIHHYFYTHSHFVKTNWVRHVPLHVIAYFLKLAQQRYGEIPWAKGEDDGSIFTTFLKESRLPAPMKTVTWETIKTLMETYNFIPFSSRDPVMSQFPLALAIEPRLLPYAVANGFSLDYKYRDFVFRKMFERPSTSSETRAEEIADNVRELCKLDSSMFVTRTVAAEVCMEAKTNDIGYAALKLLENSGDLRFELPILVEDLLRTFLTTRSICSFTTGDILLHLFADFPSSDVSVRLVVLVLVFLAADNLSMSTTAVRAKLESLDLTPVTRKDVFNMLVNPFVERYNSILEFAQKEVGVKADGAKGMSPTEIESLVEDVAVKCLEIACKGKLLKRLLEAFPPLKTTLTYLILQKYQINLEDLPSWEAGMEHPPYVAKLCRDFLRYGVGEVHTLESLVPETDEQVTSGRIEGAEGSEEARLLVKPVTGDADLHETERTANLGEITQESLTTMIRHDEATPIRSRRRIVYSYGPSDLSWKLRYPHDPTHVGKWAKSLFGARSSVMAIFMTHAVINDNCSMLHHYLMYNDGGPSNTPSTHIPITLKHFQLLARLGRTPNFYLWHDIEVGAEFYMDEYEYMSKSDVARSLFAKQKVKMETSQCAALPASIPSPSLAACRGKKRPRRSAAVPVRSYAVPDSDDEAIAEEHHSAVDNQDEHKPSRETNLQLWIKHLTQLLKAETRKYNEMKKRLEKTVFVETKFKIQKNDFVKSLTTNLRTLRKIESENRMKYAYEETVEQYSDDEADGNYRSRRTKRRKAVYA</sequence>
<feature type="region of interest" description="Disordered" evidence="1">
    <location>
        <begin position="821"/>
        <end position="842"/>
    </location>
</feature>
<dbReference type="OrthoDB" id="270318at2759"/>
<organism evidence="2 3">
    <name type="scientific">Galerina marginata (strain CBS 339.88)</name>
    <dbReference type="NCBI Taxonomy" id="685588"/>
    <lineage>
        <taxon>Eukaryota</taxon>
        <taxon>Fungi</taxon>
        <taxon>Dikarya</taxon>
        <taxon>Basidiomycota</taxon>
        <taxon>Agaricomycotina</taxon>
        <taxon>Agaricomycetes</taxon>
        <taxon>Agaricomycetidae</taxon>
        <taxon>Agaricales</taxon>
        <taxon>Agaricineae</taxon>
        <taxon>Strophariaceae</taxon>
        <taxon>Galerina</taxon>
    </lineage>
</organism>
<reference evidence="3" key="1">
    <citation type="journal article" date="2014" name="Proc. Natl. Acad. Sci. U.S.A.">
        <title>Extensive sampling of basidiomycete genomes demonstrates inadequacy of the white-rot/brown-rot paradigm for wood decay fungi.</title>
        <authorList>
            <person name="Riley R."/>
            <person name="Salamov A.A."/>
            <person name="Brown D.W."/>
            <person name="Nagy L.G."/>
            <person name="Floudas D."/>
            <person name="Held B.W."/>
            <person name="Levasseur A."/>
            <person name="Lombard V."/>
            <person name="Morin E."/>
            <person name="Otillar R."/>
            <person name="Lindquist E.A."/>
            <person name="Sun H."/>
            <person name="LaButti K.M."/>
            <person name="Schmutz J."/>
            <person name="Jabbour D."/>
            <person name="Luo H."/>
            <person name="Baker S.E."/>
            <person name="Pisabarro A.G."/>
            <person name="Walton J.D."/>
            <person name="Blanchette R.A."/>
            <person name="Henrissat B."/>
            <person name="Martin F."/>
            <person name="Cullen D."/>
            <person name="Hibbett D.S."/>
            <person name="Grigoriev I.V."/>
        </authorList>
    </citation>
    <scope>NUCLEOTIDE SEQUENCE [LARGE SCALE GENOMIC DNA]</scope>
    <source>
        <strain evidence="3">CBS 339.88</strain>
    </source>
</reference>
<evidence type="ECO:0000313" key="3">
    <source>
        <dbReference type="Proteomes" id="UP000027222"/>
    </source>
</evidence>
<name>A0A067THW9_GALM3</name>
<evidence type="ECO:0000256" key="1">
    <source>
        <dbReference type="SAM" id="MobiDB-lite"/>
    </source>
</evidence>
<dbReference type="AlphaFoldDB" id="A0A067THW9"/>